<dbReference type="WBParaSite" id="nRc.2.0.1.t07287-RA">
    <property type="protein sequence ID" value="nRc.2.0.1.t07287-RA"/>
    <property type="gene ID" value="nRc.2.0.1.g07287"/>
</dbReference>
<proteinExistence type="predicted"/>
<dbReference type="Proteomes" id="UP000887565">
    <property type="component" value="Unplaced"/>
</dbReference>
<protein>
    <submittedName>
        <fullName evidence="2">Uncharacterized protein</fullName>
    </submittedName>
</protein>
<keyword evidence="1" id="KW-1185">Reference proteome</keyword>
<sequence>MDTEPYATAMMDKTLTNIPEETTTDNETAMDLVHPARAVDPSIYLAMLAALPSPPMIATVATTRFSMGHHGCRPQSSLCLAWCVQNTIGTIIHNCSETKLPKY</sequence>
<organism evidence="1 2">
    <name type="scientific">Romanomermis culicivorax</name>
    <name type="common">Nematode worm</name>
    <dbReference type="NCBI Taxonomy" id="13658"/>
    <lineage>
        <taxon>Eukaryota</taxon>
        <taxon>Metazoa</taxon>
        <taxon>Ecdysozoa</taxon>
        <taxon>Nematoda</taxon>
        <taxon>Enoplea</taxon>
        <taxon>Dorylaimia</taxon>
        <taxon>Mermithida</taxon>
        <taxon>Mermithoidea</taxon>
        <taxon>Mermithidae</taxon>
        <taxon>Romanomermis</taxon>
    </lineage>
</organism>
<accession>A0A915I1E4</accession>
<name>A0A915I1E4_ROMCU</name>
<evidence type="ECO:0000313" key="1">
    <source>
        <dbReference type="Proteomes" id="UP000887565"/>
    </source>
</evidence>
<reference evidence="2" key="1">
    <citation type="submission" date="2022-11" db="UniProtKB">
        <authorList>
            <consortium name="WormBaseParasite"/>
        </authorList>
    </citation>
    <scope>IDENTIFICATION</scope>
</reference>
<dbReference type="AlphaFoldDB" id="A0A915I1E4"/>
<evidence type="ECO:0000313" key="2">
    <source>
        <dbReference type="WBParaSite" id="nRc.2.0.1.t07287-RA"/>
    </source>
</evidence>